<protein>
    <submittedName>
        <fullName evidence="1">Uncharacterized protein</fullName>
    </submittedName>
</protein>
<dbReference type="KEGG" id="vg:40072366"/>
<dbReference type="EMBL" id="KX620748">
    <property type="protein sequence ID" value="AOT24258.1"/>
    <property type="molecule type" value="Genomic_DNA"/>
</dbReference>
<dbReference type="RefSeq" id="YP_009596767.1">
    <property type="nucleotide sequence ID" value="NC_041890.1"/>
</dbReference>
<dbReference type="OrthoDB" id="29696at10239"/>
<dbReference type="Proteomes" id="UP000223795">
    <property type="component" value="Segment"/>
</dbReference>
<proteinExistence type="predicted"/>
<accession>A0A1D8ET89</accession>
<keyword evidence="2" id="KW-1185">Reference proteome</keyword>
<dbReference type="GeneID" id="40072366"/>
<sequence length="313" mass="32334">MVDVFRGLGVAGWDAGKQEPLGVVTPSEHRRSVQMLAAWQGCFASAGMLAELTALAGSTKVKLGAGQAAISAPNGGWYLPSWPATTLDVGSGAAQDRIVTITVTQRDYEVDASALTSPAVISVLTGTASATPQPPVVPSGALALWQIRVPAGASDSSSFVRSRVHLWTAPVGGTVPMATATDLARHGGVPVGTRAQICDTGDIWQLTGTGWFPDRPVGQLVHLQDSAAPSGVLPLINAGSVVVHVDSNGFGGFNFDPPFPSHLTTVVASSGDSRAHDGPIADGSLLSDRWMCRFHAPGRSNVPVRVNFVAVGF</sequence>
<evidence type="ECO:0000313" key="1">
    <source>
        <dbReference type="EMBL" id="AOT24258.1"/>
    </source>
</evidence>
<reference evidence="1 2" key="1">
    <citation type="submission" date="2016-07" db="EMBL/GenBank/DDBJ databases">
        <authorList>
            <person name="Modlin R.L."/>
            <person name="Cheng L.S."/>
            <person name="Marinelli L.J."/>
            <person name="Grosset N."/>
            <person name="Gautier M."/>
            <person name="Fitz-Gibbon S."/>
            <person name="Pellegrini M."/>
            <person name="Bowman C.A."/>
            <person name="Russell D.A."/>
            <person name="Jacobs-Sera D."/>
            <person name="Hatfull G.F."/>
        </authorList>
    </citation>
    <scope>NUCLEOTIDE SEQUENCE [LARGE SCALE GENOMIC DNA]</scope>
</reference>
<name>A0A1D8ET89_9CAUD</name>
<organism evidence="1 2">
    <name type="scientific">Propionibacterium phage Anatole</name>
    <dbReference type="NCBI Taxonomy" id="1897531"/>
    <lineage>
        <taxon>Viruses</taxon>
        <taxon>Duplodnaviria</taxon>
        <taxon>Heunggongvirae</taxon>
        <taxon>Uroviricota</taxon>
        <taxon>Caudoviricetes</taxon>
        <taxon>Anatolevirus</taxon>
        <taxon>Anatolevirus anatole</taxon>
    </lineage>
</organism>
<gene>
    <name evidence="1" type="primary">19</name>
    <name evidence="1" type="ORF">ANATOLE_19</name>
</gene>
<evidence type="ECO:0000313" key="2">
    <source>
        <dbReference type="Proteomes" id="UP000223795"/>
    </source>
</evidence>